<dbReference type="Gene3D" id="2.30.30.180">
    <property type="entry name" value="Ribosome maturation factor RimP, C-terminal domain"/>
    <property type="match status" value="1"/>
</dbReference>
<keyword evidence="2 3" id="KW-0690">Ribosome biogenesis</keyword>
<dbReference type="InterPro" id="IPR028998">
    <property type="entry name" value="RimP_C"/>
</dbReference>
<dbReference type="InterPro" id="IPR003728">
    <property type="entry name" value="Ribosome_maturation_RimP"/>
</dbReference>
<dbReference type="Pfam" id="PF02576">
    <property type="entry name" value="RimP_N"/>
    <property type="match status" value="1"/>
</dbReference>
<feature type="region of interest" description="Disordered" evidence="4">
    <location>
        <begin position="166"/>
        <end position="216"/>
    </location>
</feature>
<evidence type="ECO:0000256" key="1">
    <source>
        <dbReference type="ARBA" id="ARBA00022490"/>
    </source>
</evidence>
<dbReference type="PANTHER" id="PTHR33867">
    <property type="entry name" value="RIBOSOME MATURATION FACTOR RIMP"/>
    <property type="match status" value="1"/>
</dbReference>
<dbReference type="EMBL" id="JAZHBO010000002">
    <property type="protein sequence ID" value="MEF2156136.1"/>
    <property type="molecule type" value="Genomic_DNA"/>
</dbReference>
<evidence type="ECO:0000259" key="5">
    <source>
        <dbReference type="Pfam" id="PF02576"/>
    </source>
</evidence>
<dbReference type="Proteomes" id="UP001356170">
    <property type="component" value="Unassembled WGS sequence"/>
</dbReference>
<proteinExistence type="inferred from homology"/>
<reference evidence="7 8" key="1">
    <citation type="submission" date="2024-01" db="EMBL/GenBank/DDBJ databases">
        <title>Novel species of the genus Luteimonas isolated from rivers.</title>
        <authorList>
            <person name="Lu H."/>
        </authorList>
    </citation>
    <scope>NUCLEOTIDE SEQUENCE [LARGE SCALE GENOMIC DNA]</scope>
    <source>
        <strain evidence="7 8">FXH3W</strain>
    </source>
</reference>
<evidence type="ECO:0000259" key="6">
    <source>
        <dbReference type="Pfam" id="PF17384"/>
    </source>
</evidence>
<dbReference type="SUPFAM" id="SSF75420">
    <property type="entry name" value="YhbC-like, N-terminal domain"/>
    <property type="match status" value="1"/>
</dbReference>
<comment type="subcellular location">
    <subcellularLocation>
        <location evidence="3">Cytoplasm</location>
    </subcellularLocation>
</comment>
<keyword evidence="1 3" id="KW-0963">Cytoplasm</keyword>
<dbReference type="Gene3D" id="3.30.300.70">
    <property type="entry name" value="RimP-like superfamily, N-terminal"/>
    <property type="match status" value="1"/>
</dbReference>
<evidence type="ECO:0000256" key="2">
    <source>
        <dbReference type="ARBA" id="ARBA00022517"/>
    </source>
</evidence>
<feature type="compositionally biased region" description="Polar residues" evidence="4">
    <location>
        <begin position="195"/>
        <end position="205"/>
    </location>
</feature>
<evidence type="ECO:0000256" key="3">
    <source>
        <dbReference type="HAMAP-Rule" id="MF_01077"/>
    </source>
</evidence>
<dbReference type="RefSeq" id="WP_331704025.1">
    <property type="nucleotide sequence ID" value="NZ_JAZHBO010000002.1"/>
</dbReference>
<accession>A0ABU7V055</accession>
<gene>
    <name evidence="3 7" type="primary">rimP</name>
    <name evidence="7" type="ORF">V3390_07840</name>
</gene>
<dbReference type="Pfam" id="PF17384">
    <property type="entry name" value="DUF150_C"/>
    <property type="match status" value="1"/>
</dbReference>
<dbReference type="PANTHER" id="PTHR33867:SF1">
    <property type="entry name" value="RIBOSOME MATURATION FACTOR RIMP"/>
    <property type="match status" value="1"/>
</dbReference>
<dbReference type="InterPro" id="IPR035956">
    <property type="entry name" value="RimP_N_sf"/>
</dbReference>
<name>A0ABU7V055_9GAMM</name>
<sequence length="216" mass="22806">MTEKTQQIAELITPPLASLGLVVEGIELLTSPGGALLRVYIDFPADRDPELPPVGIDECETASREISAQMDVAGPITSNYTLEVSTPGIDRPLFNAEQFGRFVGESAKVTLRLPVEGRRRFTGVITGVDGDTLNFEIDGKSFAVHAGNVDKARIAPDWVALGLAPAKDASGRDNRPGKGPSRGKAAGKGTRKSNSKSSHPLQSLDTADAGADVEIE</sequence>
<dbReference type="SUPFAM" id="SSF74942">
    <property type="entry name" value="YhbC-like, C-terminal domain"/>
    <property type="match status" value="1"/>
</dbReference>
<feature type="domain" description="Ribosome maturation factor RimP N-terminal" evidence="5">
    <location>
        <begin position="11"/>
        <end position="90"/>
    </location>
</feature>
<organism evidence="7 8">
    <name type="scientific">Aquilutibacter rugosus</name>
    <dbReference type="NCBI Taxonomy" id="3115820"/>
    <lineage>
        <taxon>Bacteria</taxon>
        <taxon>Pseudomonadati</taxon>
        <taxon>Pseudomonadota</taxon>
        <taxon>Gammaproteobacteria</taxon>
        <taxon>Lysobacterales</taxon>
        <taxon>Lysobacteraceae</taxon>
        <taxon>Aquilutibacter</taxon>
    </lineage>
</organism>
<dbReference type="InterPro" id="IPR028989">
    <property type="entry name" value="RimP_N"/>
</dbReference>
<dbReference type="CDD" id="cd01734">
    <property type="entry name" value="YlxS_C"/>
    <property type="match status" value="1"/>
</dbReference>
<dbReference type="HAMAP" id="MF_01077">
    <property type="entry name" value="RimP"/>
    <property type="match status" value="1"/>
</dbReference>
<evidence type="ECO:0000313" key="8">
    <source>
        <dbReference type="Proteomes" id="UP001356170"/>
    </source>
</evidence>
<comment type="similarity">
    <text evidence="3">Belongs to the RimP family.</text>
</comment>
<keyword evidence="8" id="KW-1185">Reference proteome</keyword>
<feature type="domain" description="Ribosome maturation factor RimP C-terminal" evidence="6">
    <location>
        <begin position="93"/>
        <end position="158"/>
    </location>
</feature>
<protein>
    <recommendedName>
        <fullName evidence="3">Ribosome maturation factor RimP</fullName>
    </recommendedName>
</protein>
<comment type="caution">
    <text evidence="7">The sequence shown here is derived from an EMBL/GenBank/DDBJ whole genome shotgun (WGS) entry which is preliminary data.</text>
</comment>
<evidence type="ECO:0000313" key="7">
    <source>
        <dbReference type="EMBL" id="MEF2156136.1"/>
    </source>
</evidence>
<evidence type="ECO:0000256" key="4">
    <source>
        <dbReference type="SAM" id="MobiDB-lite"/>
    </source>
</evidence>
<comment type="function">
    <text evidence="3">Required for maturation of 30S ribosomal subunits.</text>
</comment>
<dbReference type="InterPro" id="IPR036847">
    <property type="entry name" value="RimP_C_sf"/>
</dbReference>